<accession>A0A4U8V1U3</accession>
<gene>
    <name evidence="1" type="ORF">L596_006362</name>
</gene>
<name>A0A4U8V1U3_STECR</name>
<proteinExistence type="predicted"/>
<sequence length="71" mass="8018">MSYLWHYKNVRINRKTLNILDVVVAGVAINNFSFDGLLLVHLGSLRASRPGQLGEEDHVDHILDSSVLDQF</sequence>
<protein>
    <submittedName>
        <fullName evidence="1">Uncharacterized protein</fullName>
    </submittedName>
</protein>
<reference evidence="1" key="2">
    <citation type="journal article" date="2015" name="Genome Biol.">
        <title>Comparative genomics of Steinernema reveals deeply conserved gene regulatory networks.</title>
        <authorList>
            <person name="Dillman A.R."/>
            <person name="Macchietto M."/>
            <person name="Porter C.F."/>
            <person name="Rogers A."/>
            <person name="Williams B."/>
            <person name="Antoshechkin I."/>
            <person name="Lee M.M."/>
            <person name="Goodwin Z."/>
            <person name="Lu X."/>
            <person name="Lewis E.E."/>
            <person name="Goodrich-Blair H."/>
            <person name="Stock S.P."/>
            <person name="Adams B.J."/>
            <person name="Sternberg P.W."/>
            <person name="Mortazavi A."/>
        </authorList>
    </citation>
    <scope>NUCLEOTIDE SEQUENCE [LARGE SCALE GENOMIC DNA]</scope>
    <source>
        <strain evidence="1">ALL</strain>
    </source>
</reference>
<reference evidence="1" key="1">
    <citation type="submission" date="2013-11" db="EMBL/GenBank/DDBJ databases">
        <authorList>
            <person name="Sternberg P."/>
            <person name="Dillman A."/>
            <person name="Macchietto M."/>
        </authorList>
    </citation>
    <scope>NUCLEOTIDE SEQUENCE</scope>
    <source>
        <strain evidence="1">ALL</strain>
    </source>
</reference>
<evidence type="ECO:0000313" key="1">
    <source>
        <dbReference type="EMBL" id="TMS39906.1"/>
    </source>
</evidence>
<organism evidence="1">
    <name type="scientific">Steinernema carpocapsae</name>
    <name type="common">Entomopathogenic nematode</name>
    <dbReference type="NCBI Taxonomy" id="34508"/>
    <lineage>
        <taxon>Eukaryota</taxon>
        <taxon>Metazoa</taxon>
        <taxon>Ecdysozoa</taxon>
        <taxon>Nematoda</taxon>
        <taxon>Chromadorea</taxon>
        <taxon>Rhabditida</taxon>
        <taxon>Tylenchina</taxon>
        <taxon>Panagrolaimomorpha</taxon>
        <taxon>Strongyloidoidea</taxon>
        <taxon>Steinernematidae</taxon>
        <taxon>Steinernema</taxon>
    </lineage>
</organism>
<reference evidence="1" key="3">
    <citation type="journal article" date="2019" name="G3 (Bethesda)">
        <title>Hybrid Assembly of the Genome of the Entomopathogenic Nematode Steinernema carpocapsae Identifies the X-Chromosome.</title>
        <authorList>
            <person name="Serra L."/>
            <person name="Macchietto M."/>
            <person name="Macias-Munoz A."/>
            <person name="McGill C.J."/>
            <person name="Rodriguez I.M."/>
            <person name="Rodriguez B."/>
            <person name="Murad R."/>
            <person name="Mortazavi A."/>
        </authorList>
    </citation>
    <scope>NUCLEOTIDE SEQUENCE [LARGE SCALE GENOMIC DNA]</scope>
    <source>
        <strain evidence="1">ALL</strain>
    </source>
</reference>
<comment type="caution">
    <text evidence="1">The sequence shown here is derived from an EMBL/GenBank/DDBJ whole genome shotgun (WGS) entry which is preliminary data.</text>
</comment>
<dbReference type="AlphaFoldDB" id="A0A4U8V1U3"/>
<dbReference type="EMBL" id="AZBU02000001">
    <property type="protein sequence ID" value="TMS39906.1"/>
    <property type="molecule type" value="Genomic_DNA"/>
</dbReference>